<evidence type="ECO:0000313" key="1">
    <source>
        <dbReference type="EMBL" id="EXL74703.1"/>
    </source>
</evidence>
<sequence length="42" mass="4554">MESTAVLAVFFDANTEVKLSDGTKNLVARHPGAILLQLEVVR</sequence>
<dbReference type="EMBL" id="KK033198">
    <property type="protein sequence ID" value="EXL74703.1"/>
    <property type="molecule type" value="Genomic_DNA"/>
</dbReference>
<name>X0HEZ6_FUSOX</name>
<reference evidence="1" key="1">
    <citation type="submission" date="2011-11" db="EMBL/GenBank/DDBJ databases">
        <title>The Genome Sequence of Fusarium oxysporum PHW808.</title>
        <authorList>
            <consortium name="The Broad Institute Genome Sequencing Platform"/>
            <person name="Ma L.-J."/>
            <person name="Gale L.R."/>
            <person name="Schwartz D.C."/>
            <person name="Zhou S."/>
            <person name="Corby-Kistler H."/>
            <person name="Young S.K."/>
            <person name="Zeng Q."/>
            <person name="Gargeya S."/>
            <person name="Fitzgerald M."/>
            <person name="Haas B."/>
            <person name="Abouelleil A."/>
            <person name="Alvarado L."/>
            <person name="Arachchi H.M."/>
            <person name="Berlin A."/>
            <person name="Brown A."/>
            <person name="Chapman S.B."/>
            <person name="Chen Z."/>
            <person name="Dunbar C."/>
            <person name="Freedman E."/>
            <person name="Gearin G."/>
            <person name="Goldberg J."/>
            <person name="Griggs A."/>
            <person name="Gujja S."/>
            <person name="Heiman D."/>
            <person name="Howarth C."/>
            <person name="Larson L."/>
            <person name="Lui A."/>
            <person name="MacDonald P.J.P."/>
            <person name="Montmayeur A."/>
            <person name="Murphy C."/>
            <person name="Neiman D."/>
            <person name="Pearson M."/>
            <person name="Priest M."/>
            <person name="Roberts A."/>
            <person name="Saif S."/>
            <person name="Shea T."/>
            <person name="Shenoy N."/>
            <person name="Sisk P."/>
            <person name="Stolte C."/>
            <person name="Sykes S."/>
            <person name="Wortman J."/>
            <person name="Nusbaum C."/>
            <person name="Birren B."/>
        </authorList>
    </citation>
    <scope>NUCLEOTIDE SEQUENCE [LARGE SCALE GENOMIC DNA]</scope>
    <source>
        <strain evidence="1">54008</strain>
    </source>
</reference>
<dbReference type="HOGENOM" id="CLU_3260612_0_0_1"/>
<gene>
    <name evidence="1" type="ORF">FOPG_10300</name>
</gene>
<accession>X0HEZ6</accession>
<dbReference type="AlphaFoldDB" id="X0HEZ6"/>
<reference evidence="1" key="2">
    <citation type="submission" date="2014-03" db="EMBL/GenBank/DDBJ databases">
        <title>The Genome Annotation of Fusarium oxysporum PHW808.</title>
        <authorList>
            <consortium name="The Broad Institute Genomics Platform"/>
            <person name="Ma L.-J."/>
            <person name="Corby-Kistler H."/>
            <person name="Broz K."/>
            <person name="Gale L.R."/>
            <person name="Jonkers W."/>
            <person name="O'Donnell K."/>
            <person name="Ploetz R."/>
            <person name="Steinberg C."/>
            <person name="Schwartz D.C."/>
            <person name="VanEtten H."/>
            <person name="Zhou S."/>
            <person name="Young S.K."/>
            <person name="Zeng Q."/>
            <person name="Gargeya S."/>
            <person name="Fitzgerald M."/>
            <person name="Abouelleil A."/>
            <person name="Alvarado L."/>
            <person name="Chapman S.B."/>
            <person name="Gainer-Dewar J."/>
            <person name="Goldberg J."/>
            <person name="Griggs A."/>
            <person name="Gujja S."/>
            <person name="Hansen M."/>
            <person name="Howarth C."/>
            <person name="Imamovic A."/>
            <person name="Ireland A."/>
            <person name="Larimer J."/>
            <person name="McCowan C."/>
            <person name="Murphy C."/>
            <person name="Pearson M."/>
            <person name="Poon T.W."/>
            <person name="Priest M."/>
            <person name="Roberts A."/>
            <person name="Saif S."/>
            <person name="Shea T."/>
            <person name="Sykes S."/>
            <person name="Wortman J."/>
            <person name="Nusbaum C."/>
            <person name="Birren B."/>
        </authorList>
    </citation>
    <scope>NUCLEOTIDE SEQUENCE</scope>
    <source>
        <strain evidence="1">54008</strain>
    </source>
</reference>
<protein>
    <submittedName>
        <fullName evidence="1">Uncharacterized protein</fullName>
    </submittedName>
</protein>
<dbReference type="Proteomes" id="UP000030676">
    <property type="component" value="Unassembled WGS sequence"/>
</dbReference>
<organism evidence="1">
    <name type="scientific">Fusarium oxysporum f. sp. conglutinans race 2 54008</name>
    <dbReference type="NCBI Taxonomy" id="1089457"/>
    <lineage>
        <taxon>Eukaryota</taxon>
        <taxon>Fungi</taxon>
        <taxon>Dikarya</taxon>
        <taxon>Ascomycota</taxon>
        <taxon>Pezizomycotina</taxon>
        <taxon>Sordariomycetes</taxon>
        <taxon>Hypocreomycetidae</taxon>
        <taxon>Hypocreales</taxon>
        <taxon>Nectriaceae</taxon>
        <taxon>Fusarium</taxon>
        <taxon>Fusarium oxysporum species complex</taxon>
    </lineage>
</organism>
<proteinExistence type="predicted"/>